<organism evidence="2">
    <name type="scientific">Myoviridae sp. ctu2j3</name>
    <dbReference type="NCBI Taxonomy" id="2825197"/>
    <lineage>
        <taxon>Viruses</taxon>
        <taxon>Duplodnaviria</taxon>
        <taxon>Heunggongvirae</taxon>
        <taxon>Uroviricota</taxon>
        <taxon>Caudoviricetes</taxon>
    </lineage>
</organism>
<dbReference type="EMBL" id="BK016090">
    <property type="protein sequence ID" value="DAF94070.1"/>
    <property type="molecule type" value="Genomic_DNA"/>
</dbReference>
<evidence type="ECO:0000313" key="2">
    <source>
        <dbReference type="EMBL" id="DAF94070.1"/>
    </source>
</evidence>
<name>A0A8S5UI74_9CAUD</name>
<protein>
    <submittedName>
        <fullName evidence="2">Uncharacterized protein</fullName>
    </submittedName>
</protein>
<sequence>MNANARDIGNAMRAVEFAITDAGYEHTTPIEDVIRDQKRRINELASGISNLAVPANFSKTLAQALRAQATKGTEEYDPDRPQDLFEGMAHAAIQSLVEQGAYSPIPTRLHPDQVEWVVNSLGELGVKIGNQFFFLYKGESIQYSTNESDYHYRPVGKREFGEVCTPINYDDPWKSGTVSRDDSDLWKPLPMAPEEE</sequence>
<feature type="region of interest" description="Disordered" evidence="1">
    <location>
        <begin position="171"/>
        <end position="196"/>
    </location>
</feature>
<proteinExistence type="predicted"/>
<evidence type="ECO:0000256" key="1">
    <source>
        <dbReference type="SAM" id="MobiDB-lite"/>
    </source>
</evidence>
<dbReference type="EMBL" id="BK016090">
    <property type="protein sequence ID" value="DAF94057.1"/>
    <property type="molecule type" value="Genomic_DNA"/>
</dbReference>
<accession>A0A8S5UI74</accession>
<reference evidence="2" key="1">
    <citation type="journal article" date="2021" name="Proc. Natl. Acad. Sci. U.S.A.">
        <title>A Catalog of Tens of Thousands of Viruses from Human Metagenomes Reveals Hidden Associations with Chronic Diseases.</title>
        <authorList>
            <person name="Tisza M.J."/>
            <person name="Buck C.B."/>
        </authorList>
    </citation>
    <scope>NUCLEOTIDE SEQUENCE</scope>
    <source>
        <strain evidence="2">Ctu2j3</strain>
    </source>
</reference>